<dbReference type="RefSeq" id="WP_285666099.1">
    <property type="nucleotide sequence ID" value="NZ_BSTX01000004.1"/>
</dbReference>
<reference evidence="1" key="1">
    <citation type="submission" date="2023-03" db="EMBL/GenBank/DDBJ databases">
        <title>Actinorhabdospora filicis NBRC 111898.</title>
        <authorList>
            <person name="Ichikawa N."/>
            <person name="Sato H."/>
            <person name="Tonouchi N."/>
        </authorList>
    </citation>
    <scope>NUCLEOTIDE SEQUENCE</scope>
    <source>
        <strain evidence="1">NBRC 111898</strain>
    </source>
</reference>
<proteinExistence type="predicted"/>
<comment type="caution">
    <text evidence="1">The sequence shown here is derived from an EMBL/GenBank/DDBJ whole genome shotgun (WGS) entry which is preliminary data.</text>
</comment>
<sequence>MTRSLERPAQTGSPGDPIADIAAILTAGPTSVEVPKLFRHVDPLRVKPFDPGRLAIPYAEPEWADFKPGASGRFGSSLPAYKKAHQTSVLKYRLALTDWRKRERERIAELNAAKAKYDDQMRARIESHDIRADRLMAALRAGDTATLLRFVTMSLEASRFPEWLAVERSFTYRPSARELTVRVEVPPRESLPDGDEDERAEWFESLVVRLTLRCMRDAFLGSPEKVVDRVRVFAMTDEVCLSYVRSERAVFADVDLGQLDPVFSLFQLGGELSPEPYALKPIGGAT</sequence>
<protein>
    <submittedName>
        <fullName evidence="1">Uncharacterized protein</fullName>
    </submittedName>
</protein>
<organism evidence="1 2">
    <name type="scientific">Actinorhabdospora filicis</name>
    <dbReference type="NCBI Taxonomy" id="1785913"/>
    <lineage>
        <taxon>Bacteria</taxon>
        <taxon>Bacillati</taxon>
        <taxon>Actinomycetota</taxon>
        <taxon>Actinomycetes</taxon>
        <taxon>Micromonosporales</taxon>
        <taxon>Micromonosporaceae</taxon>
        <taxon>Actinorhabdospora</taxon>
    </lineage>
</organism>
<evidence type="ECO:0000313" key="2">
    <source>
        <dbReference type="Proteomes" id="UP001165079"/>
    </source>
</evidence>
<accession>A0A9W6SRN0</accession>
<name>A0A9W6SRN0_9ACTN</name>
<gene>
    <name evidence="1" type="ORF">Afil01_56400</name>
</gene>
<dbReference type="EMBL" id="BSTX01000004">
    <property type="protein sequence ID" value="GLZ80833.1"/>
    <property type="molecule type" value="Genomic_DNA"/>
</dbReference>
<keyword evidence="2" id="KW-1185">Reference proteome</keyword>
<dbReference type="AlphaFoldDB" id="A0A9W6SRN0"/>
<evidence type="ECO:0000313" key="1">
    <source>
        <dbReference type="EMBL" id="GLZ80833.1"/>
    </source>
</evidence>
<dbReference type="Proteomes" id="UP001165079">
    <property type="component" value="Unassembled WGS sequence"/>
</dbReference>